<name>A0A371E9N4_MUCPR</name>
<dbReference type="AlphaFoldDB" id="A0A371E9N4"/>
<dbReference type="Proteomes" id="UP000257109">
    <property type="component" value="Unassembled WGS sequence"/>
</dbReference>
<evidence type="ECO:0000313" key="1">
    <source>
        <dbReference type="EMBL" id="RDX62748.1"/>
    </source>
</evidence>
<proteinExistence type="predicted"/>
<accession>A0A371E9N4</accession>
<dbReference type="EMBL" id="QJKJ01015303">
    <property type="protein sequence ID" value="RDX62748.1"/>
    <property type="molecule type" value="Genomic_DNA"/>
</dbReference>
<organism evidence="1 2">
    <name type="scientific">Mucuna pruriens</name>
    <name type="common">Velvet bean</name>
    <name type="synonym">Dolichos pruriens</name>
    <dbReference type="NCBI Taxonomy" id="157652"/>
    <lineage>
        <taxon>Eukaryota</taxon>
        <taxon>Viridiplantae</taxon>
        <taxon>Streptophyta</taxon>
        <taxon>Embryophyta</taxon>
        <taxon>Tracheophyta</taxon>
        <taxon>Spermatophyta</taxon>
        <taxon>Magnoliopsida</taxon>
        <taxon>eudicotyledons</taxon>
        <taxon>Gunneridae</taxon>
        <taxon>Pentapetalae</taxon>
        <taxon>rosids</taxon>
        <taxon>fabids</taxon>
        <taxon>Fabales</taxon>
        <taxon>Fabaceae</taxon>
        <taxon>Papilionoideae</taxon>
        <taxon>50 kb inversion clade</taxon>
        <taxon>NPAAA clade</taxon>
        <taxon>indigoferoid/millettioid clade</taxon>
        <taxon>Phaseoleae</taxon>
        <taxon>Mucuna</taxon>
    </lineage>
</organism>
<protein>
    <submittedName>
        <fullName evidence="1">Uncharacterized protein</fullName>
    </submittedName>
</protein>
<sequence length="145" mass="16774">MNWRTYYQVRRIPERSTYGHLRRYQLQPSVVGYPMILLAPEEAIAPFVIHGMGAHSSEYFKRIRHAWKSIVKNGPEWGALSCGASFSYRTWLRGWVEQIRLSSDNPKFAKELEGTLKQIESEHKVLKIMLEVALVVQIAAQEEAD</sequence>
<gene>
    <name evidence="1" type="ORF">CR513_58884</name>
</gene>
<comment type="caution">
    <text evidence="1">The sequence shown here is derived from an EMBL/GenBank/DDBJ whole genome shotgun (WGS) entry which is preliminary data.</text>
</comment>
<reference evidence="1" key="1">
    <citation type="submission" date="2018-05" db="EMBL/GenBank/DDBJ databases">
        <title>Draft genome of Mucuna pruriens seed.</title>
        <authorList>
            <person name="Nnadi N.E."/>
            <person name="Vos R."/>
            <person name="Hasami M.H."/>
            <person name="Devisetty U.K."/>
            <person name="Aguiy J.C."/>
        </authorList>
    </citation>
    <scope>NUCLEOTIDE SEQUENCE [LARGE SCALE GENOMIC DNA]</scope>
    <source>
        <strain evidence="1">JCA_2017</strain>
    </source>
</reference>
<feature type="non-terminal residue" evidence="1">
    <location>
        <position position="1"/>
    </location>
</feature>
<evidence type="ECO:0000313" key="2">
    <source>
        <dbReference type="Proteomes" id="UP000257109"/>
    </source>
</evidence>
<keyword evidence="2" id="KW-1185">Reference proteome</keyword>